<dbReference type="EMBL" id="CP054475">
    <property type="protein sequence ID" value="UXD88730.1"/>
    <property type="molecule type" value="Genomic_DNA"/>
</dbReference>
<name>A0ABY6ADN3_9GAMM</name>
<dbReference type="Proteomes" id="UP001065322">
    <property type="component" value="Chromosome"/>
</dbReference>
<gene>
    <name evidence="1" type="ORF">HUF19_15380</name>
</gene>
<organism evidence="1 2">
    <name type="scientific">Thalassolituus hydrocarboniclasticus</name>
    <dbReference type="NCBI Taxonomy" id="2742796"/>
    <lineage>
        <taxon>Bacteria</taxon>
        <taxon>Pseudomonadati</taxon>
        <taxon>Pseudomonadota</taxon>
        <taxon>Gammaproteobacteria</taxon>
        <taxon>Oceanospirillales</taxon>
        <taxon>Oceanospirillaceae</taxon>
        <taxon>Thalassolituus</taxon>
    </lineage>
</organism>
<protein>
    <submittedName>
        <fullName evidence="1">Uncharacterized protein</fullName>
    </submittedName>
</protein>
<keyword evidence="2" id="KW-1185">Reference proteome</keyword>
<accession>A0ABY6ADN3</accession>
<evidence type="ECO:0000313" key="2">
    <source>
        <dbReference type="Proteomes" id="UP001065322"/>
    </source>
</evidence>
<reference evidence="2" key="1">
    <citation type="submission" date="2020-06" db="EMBL/GenBank/DDBJ databases">
        <title>Thalassolituus marinus alknpb1M-1, a hydrocarbon-degrading bacterium isolated from the deep-sea overlying water using an in-situ strategy from the South China Sea basin.</title>
        <authorList>
            <person name="Dong C."/>
            <person name="Chen Y."/>
            <person name="Shao Z."/>
        </authorList>
    </citation>
    <scope>NUCLEOTIDE SEQUENCE [LARGE SCALE GENOMIC DNA]</scope>
    <source>
        <strain evidence="2">alknpb1M-1</strain>
    </source>
</reference>
<dbReference type="RefSeq" id="WP_260997454.1">
    <property type="nucleotide sequence ID" value="NZ_CP054475.1"/>
</dbReference>
<evidence type="ECO:0000313" key="1">
    <source>
        <dbReference type="EMBL" id="UXD88730.1"/>
    </source>
</evidence>
<sequence>MTDLPHPTLIELAAILAEANDRDHCLQLLEKTGLNSQSAECWADYMPLAFARAAYRFQFSGPYPLDQARAERGLLPLLEDEVYQQAWFWACDCGAMDSITSAQFNTIVRLSPELEFIRAQAGIL</sequence>
<proteinExistence type="predicted"/>